<name>A0A127A545_9MICC</name>
<keyword evidence="2" id="KW-1185">Reference proteome</keyword>
<dbReference type="EMBL" id="CP014518">
    <property type="protein sequence ID" value="AMM34590.1"/>
    <property type="molecule type" value="Genomic_DNA"/>
</dbReference>
<gene>
    <name evidence="1" type="ORF">SA2016_3936</name>
</gene>
<accession>A0A127A545</accession>
<sequence>MKLNKKAYDHAKALVREGKVVRDSRDDWSEHSPSTKELSTFLDKHGEGEYSQWFLGIDDDAPEGSKAKYKFPFSDLKKVHRCAVISGESRASQYDHDEIREALGDLLKRIDES</sequence>
<dbReference type="AlphaFoldDB" id="A0A127A545"/>
<proteinExistence type="predicted"/>
<dbReference type="RefSeq" id="WP_066501450.1">
    <property type="nucleotide sequence ID" value="NZ_BJMO01000006.1"/>
</dbReference>
<protein>
    <submittedName>
        <fullName evidence="1">Uncharacterized protein</fullName>
    </submittedName>
</protein>
<dbReference type="Proteomes" id="UP000070134">
    <property type="component" value="Chromosome"/>
</dbReference>
<evidence type="ECO:0000313" key="2">
    <source>
        <dbReference type="Proteomes" id="UP000070134"/>
    </source>
</evidence>
<dbReference type="STRING" id="37927.SA2016_3936"/>
<organism evidence="1 2">
    <name type="scientific">Sinomonas atrocyanea</name>
    <dbReference type="NCBI Taxonomy" id="37927"/>
    <lineage>
        <taxon>Bacteria</taxon>
        <taxon>Bacillati</taxon>
        <taxon>Actinomycetota</taxon>
        <taxon>Actinomycetes</taxon>
        <taxon>Micrococcales</taxon>
        <taxon>Micrococcaceae</taxon>
        <taxon>Sinomonas</taxon>
    </lineage>
</organism>
<dbReference type="OrthoDB" id="1550983at2"/>
<reference evidence="1 2" key="1">
    <citation type="submission" date="2016-02" db="EMBL/GenBank/DDBJ databases">
        <title>Complete genome of Sinomonas atrocyanea KCTC 3377.</title>
        <authorList>
            <person name="Kim K.M."/>
        </authorList>
    </citation>
    <scope>NUCLEOTIDE SEQUENCE [LARGE SCALE GENOMIC DNA]</scope>
    <source>
        <strain evidence="1 2">KCTC 3377</strain>
    </source>
</reference>
<dbReference type="KEGG" id="satk:SA2016_3936"/>
<evidence type="ECO:0000313" key="1">
    <source>
        <dbReference type="EMBL" id="AMM34590.1"/>
    </source>
</evidence>